<evidence type="ECO:0000256" key="4">
    <source>
        <dbReference type="ARBA" id="ARBA00022692"/>
    </source>
</evidence>
<dbReference type="InterPro" id="IPR020846">
    <property type="entry name" value="MFS_dom"/>
</dbReference>
<dbReference type="EMBL" id="JADQTO010000033">
    <property type="protein sequence ID" value="MBG0568032.1"/>
    <property type="molecule type" value="Genomic_DNA"/>
</dbReference>
<dbReference type="GO" id="GO:0022857">
    <property type="term" value="F:transmembrane transporter activity"/>
    <property type="evidence" value="ECO:0007669"/>
    <property type="project" value="InterPro"/>
</dbReference>
<keyword evidence="5 7" id="KW-1133">Transmembrane helix</keyword>
<feature type="transmembrane region" description="Helical" evidence="7">
    <location>
        <begin position="141"/>
        <end position="163"/>
    </location>
</feature>
<keyword evidence="4 7" id="KW-0812">Transmembrane</keyword>
<organism evidence="9 10">
    <name type="scientific">Actinoplanes aureus</name>
    <dbReference type="NCBI Taxonomy" id="2792083"/>
    <lineage>
        <taxon>Bacteria</taxon>
        <taxon>Bacillati</taxon>
        <taxon>Actinomycetota</taxon>
        <taxon>Actinomycetes</taxon>
        <taxon>Micromonosporales</taxon>
        <taxon>Micromonosporaceae</taxon>
        <taxon>Actinoplanes</taxon>
    </lineage>
</organism>
<dbReference type="PANTHER" id="PTHR23514:SF3">
    <property type="entry name" value="BYPASS OF STOP CODON PROTEIN 6"/>
    <property type="match status" value="1"/>
</dbReference>
<feature type="transmembrane region" description="Helical" evidence="7">
    <location>
        <begin position="203"/>
        <end position="221"/>
    </location>
</feature>
<sequence length="431" mass="44036">MAVYRGVSIRFVPSTDLEQRRSHLREDRTGLCHDREVPVPPSAATPAIRTSLLLLAYCAFISLGLPDGLLGVGWPSMAGDLGLSTDTVGVLLFASTVGYLISSVAAGFSLARLGVGRLLAGSTAMASLALAGYAVSPALGLLVPCALLAGFGGGAIDAGLNAYAAGAFGPKHMNWMHAFFGLGVAIGPLIMTGVLSGGLSWRWGYGLVAGAQALLAIAFLVSARTWARDNVGDAPAPEVASSRIGATLRMPAVWLSVVAFAVYVGVEVATGLWAYLLLTEDRGLSAAIAGFCVSAYWASLFVGRVVQGFTVEHLGTVRTLTAGLGGMLAGSVLVAVPGPDWLAVAGLMVIGFAAAPVFPLLTLTTADRVGAAHADRVIGMQIAAAGLGGALIPAGVGVLIERVGVYTLGPSLVVLSLILLTLYVVVNRRTT</sequence>
<dbReference type="InterPro" id="IPR036259">
    <property type="entry name" value="MFS_trans_sf"/>
</dbReference>
<evidence type="ECO:0000256" key="2">
    <source>
        <dbReference type="ARBA" id="ARBA00008335"/>
    </source>
</evidence>
<evidence type="ECO:0000313" key="10">
    <source>
        <dbReference type="Proteomes" id="UP000598146"/>
    </source>
</evidence>
<feature type="transmembrane region" description="Helical" evidence="7">
    <location>
        <begin position="406"/>
        <end position="426"/>
    </location>
</feature>
<protein>
    <submittedName>
        <fullName evidence="9">MFS transporter</fullName>
    </submittedName>
</protein>
<feature type="transmembrane region" description="Helical" evidence="7">
    <location>
        <begin position="252"/>
        <end position="278"/>
    </location>
</feature>
<dbReference type="Pfam" id="PF07690">
    <property type="entry name" value="MFS_1"/>
    <property type="match status" value="1"/>
</dbReference>
<dbReference type="Proteomes" id="UP000598146">
    <property type="component" value="Unassembled WGS sequence"/>
</dbReference>
<feature type="transmembrane region" description="Helical" evidence="7">
    <location>
        <begin position="284"/>
        <end position="303"/>
    </location>
</feature>
<dbReference type="PROSITE" id="PS50850">
    <property type="entry name" value="MFS"/>
    <property type="match status" value="1"/>
</dbReference>
<feature type="transmembrane region" description="Helical" evidence="7">
    <location>
        <begin position="90"/>
        <end position="111"/>
    </location>
</feature>
<feature type="transmembrane region" description="Helical" evidence="7">
    <location>
        <begin position="342"/>
        <end position="366"/>
    </location>
</feature>
<evidence type="ECO:0000256" key="3">
    <source>
        <dbReference type="ARBA" id="ARBA00022448"/>
    </source>
</evidence>
<accession>A0A931G2R7</accession>
<dbReference type="AlphaFoldDB" id="A0A931G2R7"/>
<dbReference type="GO" id="GO:0005886">
    <property type="term" value="C:plasma membrane"/>
    <property type="evidence" value="ECO:0007669"/>
    <property type="project" value="UniProtKB-SubCell"/>
</dbReference>
<dbReference type="Gene3D" id="1.20.1250.20">
    <property type="entry name" value="MFS general substrate transporter like domains"/>
    <property type="match status" value="1"/>
</dbReference>
<evidence type="ECO:0000259" key="8">
    <source>
        <dbReference type="PROSITE" id="PS50850"/>
    </source>
</evidence>
<name>A0A931G2R7_9ACTN</name>
<evidence type="ECO:0000313" key="9">
    <source>
        <dbReference type="EMBL" id="MBG0568032.1"/>
    </source>
</evidence>
<reference evidence="9" key="1">
    <citation type="submission" date="2020-11" db="EMBL/GenBank/DDBJ databases">
        <title>Isolation and identification of active actinomycetes.</title>
        <authorList>
            <person name="Sun X."/>
        </authorList>
    </citation>
    <scope>NUCLEOTIDE SEQUENCE</scope>
    <source>
        <strain evidence="9">NEAU-A11</strain>
    </source>
</reference>
<feature type="transmembrane region" description="Helical" evidence="7">
    <location>
        <begin position="52"/>
        <end position="70"/>
    </location>
</feature>
<dbReference type="PANTHER" id="PTHR23514">
    <property type="entry name" value="BYPASS OF STOP CODON PROTEIN 6"/>
    <property type="match status" value="1"/>
</dbReference>
<dbReference type="InterPro" id="IPR051788">
    <property type="entry name" value="MFS_Transporter"/>
</dbReference>
<keyword evidence="6 7" id="KW-0472">Membrane</keyword>
<comment type="subcellular location">
    <subcellularLocation>
        <location evidence="1">Cell membrane</location>
        <topology evidence="1">Multi-pass membrane protein</topology>
    </subcellularLocation>
</comment>
<evidence type="ECO:0000256" key="5">
    <source>
        <dbReference type="ARBA" id="ARBA00022989"/>
    </source>
</evidence>
<feature type="domain" description="Major facilitator superfamily (MFS) profile" evidence="8">
    <location>
        <begin position="52"/>
        <end position="428"/>
    </location>
</feature>
<gene>
    <name evidence="9" type="ORF">I4J89_42030</name>
</gene>
<evidence type="ECO:0000256" key="6">
    <source>
        <dbReference type="ARBA" id="ARBA00023136"/>
    </source>
</evidence>
<evidence type="ECO:0000256" key="1">
    <source>
        <dbReference type="ARBA" id="ARBA00004651"/>
    </source>
</evidence>
<keyword evidence="10" id="KW-1185">Reference proteome</keyword>
<dbReference type="SUPFAM" id="SSF103473">
    <property type="entry name" value="MFS general substrate transporter"/>
    <property type="match status" value="1"/>
</dbReference>
<keyword evidence="3" id="KW-0813">Transport</keyword>
<feature type="transmembrane region" description="Helical" evidence="7">
    <location>
        <begin position="175"/>
        <end position="197"/>
    </location>
</feature>
<feature type="transmembrane region" description="Helical" evidence="7">
    <location>
        <begin position="118"/>
        <end position="135"/>
    </location>
</feature>
<comment type="similarity">
    <text evidence="2">Belongs to the major facilitator superfamily.</text>
</comment>
<feature type="transmembrane region" description="Helical" evidence="7">
    <location>
        <begin position="315"/>
        <end position="336"/>
    </location>
</feature>
<evidence type="ECO:0000256" key="7">
    <source>
        <dbReference type="SAM" id="Phobius"/>
    </source>
</evidence>
<proteinExistence type="inferred from homology"/>
<comment type="caution">
    <text evidence="9">The sequence shown here is derived from an EMBL/GenBank/DDBJ whole genome shotgun (WGS) entry which is preliminary data.</text>
</comment>
<feature type="transmembrane region" description="Helical" evidence="7">
    <location>
        <begin position="378"/>
        <end position="400"/>
    </location>
</feature>
<dbReference type="InterPro" id="IPR011701">
    <property type="entry name" value="MFS"/>
</dbReference>